<keyword evidence="6 7" id="KW-0472">Membrane</keyword>
<feature type="domain" description="Major facilitator superfamily (MFS) profile" evidence="8">
    <location>
        <begin position="19"/>
        <end position="466"/>
    </location>
</feature>
<dbReference type="InterPro" id="IPR004638">
    <property type="entry name" value="EmrB-like"/>
</dbReference>
<feature type="transmembrane region" description="Helical" evidence="7">
    <location>
        <begin position="402"/>
        <end position="427"/>
    </location>
</feature>
<dbReference type="Gene3D" id="1.20.1250.20">
    <property type="entry name" value="MFS general substrate transporter like domains"/>
    <property type="match status" value="1"/>
</dbReference>
<gene>
    <name evidence="9" type="ORF">J2X20_001704</name>
</gene>
<feature type="transmembrane region" description="Helical" evidence="7">
    <location>
        <begin position="303"/>
        <end position="322"/>
    </location>
</feature>
<keyword evidence="5 7" id="KW-1133">Transmembrane helix</keyword>
<feature type="transmembrane region" description="Helical" evidence="7">
    <location>
        <begin position="20"/>
        <end position="41"/>
    </location>
</feature>
<evidence type="ECO:0000256" key="4">
    <source>
        <dbReference type="ARBA" id="ARBA00022692"/>
    </source>
</evidence>
<dbReference type="SUPFAM" id="SSF103473">
    <property type="entry name" value="MFS general substrate transporter"/>
    <property type="match status" value="1"/>
</dbReference>
<keyword evidence="4 7" id="KW-0812">Transmembrane</keyword>
<dbReference type="PANTHER" id="PTHR42718">
    <property type="entry name" value="MAJOR FACILITATOR SUPERFAMILY MULTIDRUG TRANSPORTER MFSC"/>
    <property type="match status" value="1"/>
</dbReference>
<evidence type="ECO:0000259" key="8">
    <source>
        <dbReference type="PROSITE" id="PS50850"/>
    </source>
</evidence>
<dbReference type="CDD" id="cd17503">
    <property type="entry name" value="MFS_LmrB_MDR_like"/>
    <property type="match status" value="1"/>
</dbReference>
<protein>
    <submittedName>
        <fullName evidence="9">EmrB/QacA subfamily drug resistance transporter</fullName>
    </submittedName>
</protein>
<dbReference type="PANTHER" id="PTHR42718:SF46">
    <property type="entry name" value="BLR6921 PROTEIN"/>
    <property type="match status" value="1"/>
</dbReference>
<organism evidence="9 10">
    <name type="scientific">Roseateles saccharophilus</name>
    <name type="common">Pseudomonas saccharophila</name>
    <dbReference type="NCBI Taxonomy" id="304"/>
    <lineage>
        <taxon>Bacteria</taxon>
        <taxon>Pseudomonadati</taxon>
        <taxon>Pseudomonadota</taxon>
        <taxon>Betaproteobacteria</taxon>
        <taxon>Burkholderiales</taxon>
        <taxon>Sphaerotilaceae</taxon>
        <taxon>Roseateles</taxon>
    </lineage>
</organism>
<dbReference type="Gene3D" id="1.20.1720.10">
    <property type="entry name" value="Multidrug resistance protein D"/>
    <property type="match status" value="1"/>
</dbReference>
<dbReference type="PRINTS" id="PR01036">
    <property type="entry name" value="TCRTETB"/>
</dbReference>
<feature type="transmembrane region" description="Helical" evidence="7">
    <location>
        <begin position="53"/>
        <end position="73"/>
    </location>
</feature>
<feature type="transmembrane region" description="Helical" evidence="7">
    <location>
        <begin position="235"/>
        <end position="255"/>
    </location>
</feature>
<keyword evidence="2" id="KW-0813">Transport</keyword>
<accession>A0ABU1YLI9</accession>
<feature type="transmembrane region" description="Helical" evidence="7">
    <location>
        <begin position="85"/>
        <end position="104"/>
    </location>
</feature>
<evidence type="ECO:0000256" key="6">
    <source>
        <dbReference type="ARBA" id="ARBA00023136"/>
    </source>
</evidence>
<dbReference type="Pfam" id="PF07690">
    <property type="entry name" value="MFS_1"/>
    <property type="match status" value="1"/>
</dbReference>
<dbReference type="InterPro" id="IPR020846">
    <property type="entry name" value="MFS_dom"/>
</dbReference>
<feature type="transmembrane region" description="Helical" evidence="7">
    <location>
        <begin position="204"/>
        <end position="223"/>
    </location>
</feature>
<dbReference type="InterPro" id="IPR011701">
    <property type="entry name" value="MFS"/>
</dbReference>
<dbReference type="RefSeq" id="WP_310263402.1">
    <property type="nucleotide sequence ID" value="NZ_JAVDXU010000001.1"/>
</dbReference>
<feature type="transmembrane region" description="Helical" evidence="7">
    <location>
        <begin position="143"/>
        <end position="165"/>
    </location>
</feature>
<dbReference type="NCBIfam" id="NF007799">
    <property type="entry name" value="PRK10504.1"/>
    <property type="match status" value="1"/>
</dbReference>
<evidence type="ECO:0000256" key="1">
    <source>
        <dbReference type="ARBA" id="ARBA00004651"/>
    </source>
</evidence>
<evidence type="ECO:0000256" key="5">
    <source>
        <dbReference type="ARBA" id="ARBA00022989"/>
    </source>
</evidence>
<evidence type="ECO:0000256" key="2">
    <source>
        <dbReference type="ARBA" id="ARBA00022448"/>
    </source>
</evidence>
<comment type="subcellular location">
    <subcellularLocation>
        <location evidence="1">Cell membrane</location>
        <topology evidence="1">Multi-pass membrane protein</topology>
    </subcellularLocation>
</comment>
<name>A0ABU1YLI9_ROSSA</name>
<dbReference type="PROSITE" id="PS50850">
    <property type="entry name" value="MFS"/>
    <property type="match status" value="1"/>
</dbReference>
<feature type="transmembrane region" description="Helical" evidence="7">
    <location>
        <begin position="439"/>
        <end position="459"/>
    </location>
</feature>
<dbReference type="EMBL" id="JAVDXU010000001">
    <property type="protein sequence ID" value="MDR7269075.1"/>
    <property type="molecule type" value="Genomic_DNA"/>
</dbReference>
<keyword evidence="3" id="KW-1003">Cell membrane</keyword>
<dbReference type="NCBIfam" id="TIGR00711">
    <property type="entry name" value="efflux_EmrB"/>
    <property type="match status" value="1"/>
</dbReference>
<feature type="transmembrane region" description="Helical" evidence="7">
    <location>
        <begin position="362"/>
        <end position="382"/>
    </location>
</feature>
<keyword evidence="10" id="KW-1185">Reference proteome</keyword>
<reference evidence="9 10" key="1">
    <citation type="submission" date="2023-07" db="EMBL/GenBank/DDBJ databases">
        <title>Sorghum-associated microbial communities from plants grown in Nebraska, USA.</title>
        <authorList>
            <person name="Schachtman D."/>
        </authorList>
    </citation>
    <scope>NUCLEOTIDE SEQUENCE [LARGE SCALE GENOMIC DNA]</scope>
    <source>
        <strain evidence="9 10">BE314</strain>
    </source>
</reference>
<evidence type="ECO:0000313" key="9">
    <source>
        <dbReference type="EMBL" id="MDR7269075.1"/>
    </source>
</evidence>
<dbReference type="InterPro" id="IPR036259">
    <property type="entry name" value="MFS_trans_sf"/>
</dbReference>
<feature type="transmembrane region" description="Helical" evidence="7">
    <location>
        <begin position="171"/>
        <end position="192"/>
    </location>
</feature>
<evidence type="ECO:0000256" key="7">
    <source>
        <dbReference type="SAM" id="Phobius"/>
    </source>
</evidence>
<feature type="transmembrane region" description="Helical" evidence="7">
    <location>
        <begin position="110"/>
        <end position="131"/>
    </location>
</feature>
<feature type="transmembrane region" description="Helical" evidence="7">
    <location>
        <begin position="334"/>
        <end position="356"/>
    </location>
</feature>
<sequence>MASPLPTPDLQHERDQRMLLWLVALGFFMQTLDATIVNTALPAMARSLGESPLRMQSVVVAYSLTMAMLIPATGWVADRFGTRRVYIGAIVLFVIGSVLCALAPSLTMLVAARVVQGAGGAMLLPVGRLVVLRTFPRERFLQAMSFVAIPGLVGPLIGPTLGGWLVEVASWHWIFLINVPVGVIGALATLRYMPAPAPVSTGRFDLAGYLLLAFGMVAISLALDGLSGLGLRQASVLLLMIFGLASLTAYWLHALRRPDPLFSPRLFRVGSLRIGLLGNLFSRLGSSCMPFLIPLLLQVSLGYSPAQAGMMMLPVVLASMSVKRITTPLIIRHGYRRVLTVNTLLVGLAMASFALVSPGQPLVLNILQLAVFGAVNSMQFTAMNTLTLKDLGPDTASSGNSLLSMVQMLAMGMGVAAAGAVLAAFTAHFGMDGVQTLQTFRATFVCMALITMASAAIFWQLDERDSAATAANREQDVEAG</sequence>
<comment type="caution">
    <text evidence="9">The sequence shown here is derived from an EMBL/GenBank/DDBJ whole genome shotgun (WGS) entry which is preliminary data.</text>
</comment>
<proteinExistence type="predicted"/>
<evidence type="ECO:0000313" key="10">
    <source>
        <dbReference type="Proteomes" id="UP001180453"/>
    </source>
</evidence>
<evidence type="ECO:0000256" key="3">
    <source>
        <dbReference type="ARBA" id="ARBA00022475"/>
    </source>
</evidence>
<dbReference type="Proteomes" id="UP001180453">
    <property type="component" value="Unassembled WGS sequence"/>
</dbReference>
<feature type="transmembrane region" description="Helical" evidence="7">
    <location>
        <begin position="276"/>
        <end position="297"/>
    </location>
</feature>